<dbReference type="GO" id="GO:0005849">
    <property type="term" value="C:mRNA cleavage factor complex"/>
    <property type="evidence" value="ECO:0007669"/>
    <property type="project" value="TreeGrafter"/>
</dbReference>
<proteinExistence type="predicted"/>
<feature type="compositionally biased region" description="Polar residues" evidence="1">
    <location>
        <begin position="318"/>
        <end position="329"/>
    </location>
</feature>
<evidence type="ECO:0000313" key="2">
    <source>
        <dbReference type="EMBL" id="KAF8397812.1"/>
    </source>
</evidence>
<dbReference type="GO" id="GO:0005737">
    <property type="term" value="C:cytoplasm"/>
    <property type="evidence" value="ECO:0007669"/>
    <property type="project" value="TreeGrafter"/>
</dbReference>
<dbReference type="GO" id="GO:0003729">
    <property type="term" value="F:mRNA binding"/>
    <property type="evidence" value="ECO:0007669"/>
    <property type="project" value="InterPro"/>
</dbReference>
<feature type="compositionally biased region" description="Polar residues" evidence="1">
    <location>
        <begin position="373"/>
        <end position="385"/>
    </location>
</feature>
<dbReference type="GO" id="GO:0000993">
    <property type="term" value="F:RNA polymerase II complex binding"/>
    <property type="evidence" value="ECO:0007669"/>
    <property type="project" value="InterPro"/>
</dbReference>
<dbReference type="Proteomes" id="UP000655225">
    <property type="component" value="Unassembled WGS sequence"/>
</dbReference>
<keyword evidence="3" id="KW-1185">Reference proteome</keyword>
<feature type="region of interest" description="Disordered" evidence="1">
    <location>
        <begin position="318"/>
        <end position="385"/>
    </location>
</feature>
<dbReference type="OrthoDB" id="2129491at2759"/>
<feature type="compositionally biased region" description="Polar residues" evidence="1">
    <location>
        <begin position="336"/>
        <end position="363"/>
    </location>
</feature>
<accession>A0A834Z101</accession>
<sequence length="449" mass="49021">MDGCTPFCEPSWAKGTINDITGTMVTSAEDAERLDKRTSIGSGRSRTDLPIKMHNIQYPQREAFSEPLHVKKSGAGYLDYEYGSDLKRHSNLVNERVTKQGGLDKPWHGDGGNVAGTIVGKRNGFDIKHEFPNKRAPRSANAVVQLQPTKDIANRSIKGMSRNWKNSEENEYMWDDMNSRLTDHGASNSSKGNGWISEHAEKLFEDQLRQPRGKHDSGSRVIRVPSTDSLSKAQKGEAAFGHHIPSVWPLQEPHPVNDLSHMSKASIVSSYSEGYSASLSGFSTSASSCLARTGLQPQIEPSVAGASSFGSLVNAVSGSSGTFGQQQHQPLGPASPSGQSLMHQHPISPSSSARHPHQQSHNLAEQDHPAAQSFPQPGLKTSQLPGQLDRAPLIQITRDSFPILPQNHIHLGTLQNVQKSQPPQHVQILSSSMPSPQPRHHFPFSQQLL</sequence>
<reference evidence="2 3" key="1">
    <citation type="submission" date="2020-04" db="EMBL/GenBank/DDBJ databases">
        <title>Plant Genome Project.</title>
        <authorList>
            <person name="Zhang R.-G."/>
        </authorList>
    </citation>
    <scope>NUCLEOTIDE SEQUENCE [LARGE SCALE GENOMIC DNA]</scope>
    <source>
        <strain evidence="2">YNK0</strain>
        <tissue evidence="2">Leaf</tissue>
    </source>
</reference>
<dbReference type="GO" id="GO:0031124">
    <property type="term" value="P:mRNA 3'-end processing"/>
    <property type="evidence" value="ECO:0007669"/>
    <property type="project" value="InterPro"/>
</dbReference>
<dbReference type="PANTHER" id="PTHR15921">
    <property type="entry name" value="PRE-MRNA CLEAVAGE COMPLEX II"/>
    <property type="match status" value="1"/>
</dbReference>
<dbReference type="PANTHER" id="PTHR15921:SF3">
    <property type="entry name" value="PRE-MRNA CLEAVAGE COMPLEX 2 PROTEIN PCF11"/>
    <property type="match status" value="1"/>
</dbReference>
<dbReference type="AlphaFoldDB" id="A0A834Z101"/>
<feature type="region of interest" description="Disordered" evidence="1">
    <location>
        <begin position="429"/>
        <end position="449"/>
    </location>
</feature>
<gene>
    <name evidence="2" type="ORF">HHK36_016735</name>
</gene>
<dbReference type="InterPro" id="IPR045154">
    <property type="entry name" value="PCF11-like"/>
</dbReference>
<dbReference type="GO" id="GO:0006369">
    <property type="term" value="P:termination of RNA polymerase II transcription"/>
    <property type="evidence" value="ECO:0007669"/>
    <property type="project" value="InterPro"/>
</dbReference>
<protein>
    <submittedName>
        <fullName evidence="2">Uncharacterized protein</fullName>
    </submittedName>
</protein>
<dbReference type="OMA" id="GWISEHA"/>
<evidence type="ECO:0000256" key="1">
    <source>
        <dbReference type="SAM" id="MobiDB-lite"/>
    </source>
</evidence>
<dbReference type="EMBL" id="JABCRI010000011">
    <property type="protein sequence ID" value="KAF8397812.1"/>
    <property type="molecule type" value="Genomic_DNA"/>
</dbReference>
<name>A0A834Z101_TETSI</name>
<evidence type="ECO:0000313" key="3">
    <source>
        <dbReference type="Proteomes" id="UP000655225"/>
    </source>
</evidence>
<comment type="caution">
    <text evidence="2">The sequence shown here is derived from an EMBL/GenBank/DDBJ whole genome shotgun (WGS) entry which is preliminary data.</text>
</comment>
<organism evidence="2 3">
    <name type="scientific">Tetracentron sinense</name>
    <name type="common">Spur-leaf</name>
    <dbReference type="NCBI Taxonomy" id="13715"/>
    <lineage>
        <taxon>Eukaryota</taxon>
        <taxon>Viridiplantae</taxon>
        <taxon>Streptophyta</taxon>
        <taxon>Embryophyta</taxon>
        <taxon>Tracheophyta</taxon>
        <taxon>Spermatophyta</taxon>
        <taxon>Magnoliopsida</taxon>
        <taxon>Trochodendrales</taxon>
        <taxon>Trochodendraceae</taxon>
        <taxon>Tetracentron</taxon>
    </lineage>
</organism>